<dbReference type="EMBL" id="JACVVK020000032">
    <property type="protein sequence ID" value="KAK7501299.1"/>
    <property type="molecule type" value="Genomic_DNA"/>
</dbReference>
<organism evidence="1 2">
    <name type="scientific">Batillaria attramentaria</name>
    <dbReference type="NCBI Taxonomy" id="370345"/>
    <lineage>
        <taxon>Eukaryota</taxon>
        <taxon>Metazoa</taxon>
        <taxon>Spiralia</taxon>
        <taxon>Lophotrochozoa</taxon>
        <taxon>Mollusca</taxon>
        <taxon>Gastropoda</taxon>
        <taxon>Caenogastropoda</taxon>
        <taxon>Sorbeoconcha</taxon>
        <taxon>Cerithioidea</taxon>
        <taxon>Batillariidae</taxon>
        <taxon>Batillaria</taxon>
    </lineage>
</organism>
<evidence type="ECO:0000313" key="2">
    <source>
        <dbReference type="Proteomes" id="UP001519460"/>
    </source>
</evidence>
<dbReference type="Proteomes" id="UP001519460">
    <property type="component" value="Unassembled WGS sequence"/>
</dbReference>
<keyword evidence="2" id="KW-1185">Reference proteome</keyword>
<gene>
    <name evidence="1" type="ORF">BaRGS_00007424</name>
</gene>
<reference evidence="1 2" key="1">
    <citation type="journal article" date="2023" name="Sci. Data">
        <title>Genome assembly of the Korean intertidal mud-creeper Batillaria attramentaria.</title>
        <authorList>
            <person name="Patra A.K."/>
            <person name="Ho P.T."/>
            <person name="Jun S."/>
            <person name="Lee S.J."/>
            <person name="Kim Y."/>
            <person name="Won Y.J."/>
        </authorList>
    </citation>
    <scope>NUCLEOTIDE SEQUENCE [LARGE SCALE GENOMIC DNA]</scope>
    <source>
        <strain evidence="1">Wonlab-2016</strain>
    </source>
</reference>
<evidence type="ECO:0000313" key="1">
    <source>
        <dbReference type="EMBL" id="KAK7501299.1"/>
    </source>
</evidence>
<comment type="caution">
    <text evidence="1">The sequence shown here is derived from an EMBL/GenBank/DDBJ whole genome shotgun (WGS) entry which is preliminary data.</text>
</comment>
<proteinExistence type="predicted"/>
<name>A0ABD0LP94_9CAEN</name>
<dbReference type="AlphaFoldDB" id="A0ABD0LP94"/>
<sequence>MFVSNANLKKRQLQLQHSTVSPFSKTPAFLPLYHYDDIYPVPSNVPEQRKSAETLLVYSSKMRLSHYFFFSDTPGFLPCVTMRIASPL</sequence>
<accession>A0ABD0LP94</accession>
<protein>
    <submittedName>
        <fullName evidence="1">Uncharacterized protein</fullName>
    </submittedName>
</protein>